<name>A0A1R1XPT7_9FUNG</name>
<evidence type="ECO:0000256" key="1">
    <source>
        <dbReference type="SAM" id="Coils"/>
    </source>
</evidence>
<dbReference type="EMBL" id="LSSM01003841">
    <property type="protein sequence ID" value="OMJ16623.1"/>
    <property type="molecule type" value="Genomic_DNA"/>
</dbReference>
<feature type="coiled-coil region" evidence="1">
    <location>
        <begin position="274"/>
        <end position="301"/>
    </location>
</feature>
<comment type="caution">
    <text evidence="3">The sequence shown here is derived from an EMBL/GenBank/DDBJ whole genome shotgun (WGS) entry which is preliminary data.</text>
</comment>
<protein>
    <submittedName>
        <fullName evidence="3">Uncharacterized protein</fullName>
    </submittedName>
</protein>
<feature type="region of interest" description="Disordered" evidence="2">
    <location>
        <begin position="112"/>
        <end position="221"/>
    </location>
</feature>
<sequence>MNSNNQSSNENTAPNAFHLQQIQQGQFNDNIKSNPQMNNFPQESAFQQQKQMYYNNATPTRNLHSNEQPINPMNHGQNMQNKIPQLTPYPPIQSMQTATPSHMYINNPIQSQAFSQQQQQKQQQQQFHMMPQMNPNSINPNMLSFNQAQYQQPPVSNLNNQTSHQSFHDKQKGKFPSKTPIISSSHRGSNSSFVGNSEPVTQYKSRRRKRPNTSKIDPAELEESLPIGDEFDKYNSRDIAIARYQRYHDYIATIFSPLPTDSKTKSDFYSSMDKNILQDKIKRLESELESIKSKHLSTKESFEKNSKLYSDLINDLKPSNVNKLDETKSKLLSLFNIESFEDLKKIYNKIPVDLEEENVPEKKLLSL</sequence>
<dbReference type="OrthoDB" id="5321006at2759"/>
<evidence type="ECO:0000313" key="4">
    <source>
        <dbReference type="Proteomes" id="UP000187429"/>
    </source>
</evidence>
<reference evidence="4" key="1">
    <citation type="submission" date="2017-01" db="EMBL/GenBank/DDBJ databases">
        <authorList>
            <person name="Wang Y."/>
            <person name="White M."/>
            <person name="Kvist S."/>
            <person name="Moncalvo J.-M."/>
        </authorList>
    </citation>
    <scope>NUCLEOTIDE SEQUENCE [LARGE SCALE GENOMIC DNA]</scope>
    <source>
        <strain evidence="4">ID-206-W2</strain>
    </source>
</reference>
<accession>A0A1R1XPT7</accession>
<proteinExistence type="predicted"/>
<feature type="compositionally biased region" description="Polar residues" evidence="2">
    <location>
        <begin position="133"/>
        <end position="165"/>
    </location>
</feature>
<feature type="compositionally biased region" description="Low complexity" evidence="2">
    <location>
        <begin position="112"/>
        <end position="127"/>
    </location>
</feature>
<evidence type="ECO:0000313" key="3">
    <source>
        <dbReference type="EMBL" id="OMJ16623.1"/>
    </source>
</evidence>
<dbReference type="AlphaFoldDB" id="A0A1R1XPT7"/>
<keyword evidence="1" id="KW-0175">Coiled coil</keyword>
<feature type="compositionally biased region" description="Low complexity" evidence="2">
    <location>
        <begin position="183"/>
        <end position="192"/>
    </location>
</feature>
<evidence type="ECO:0000256" key="2">
    <source>
        <dbReference type="SAM" id="MobiDB-lite"/>
    </source>
</evidence>
<gene>
    <name evidence="3" type="ORF">AYI69_g7761</name>
</gene>
<dbReference type="Proteomes" id="UP000187429">
    <property type="component" value="Unassembled WGS sequence"/>
</dbReference>
<organism evidence="3 4">
    <name type="scientific">Smittium culicis</name>
    <dbReference type="NCBI Taxonomy" id="133412"/>
    <lineage>
        <taxon>Eukaryota</taxon>
        <taxon>Fungi</taxon>
        <taxon>Fungi incertae sedis</taxon>
        <taxon>Zoopagomycota</taxon>
        <taxon>Kickxellomycotina</taxon>
        <taxon>Harpellomycetes</taxon>
        <taxon>Harpellales</taxon>
        <taxon>Legeriomycetaceae</taxon>
        <taxon>Smittium</taxon>
    </lineage>
</organism>
<feature type="compositionally biased region" description="Polar residues" evidence="2">
    <location>
        <begin position="193"/>
        <end position="203"/>
    </location>
</feature>
<keyword evidence="4" id="KW-1185">Reference proteome</keyword>